<reference evidence="1 2" key="1">
    <citation type="submission" date="2019-08" db="EMBL/GenBank/DDBJ databases">
        <authorList>
            <person name="Peeters C."/>
        </authorList>
    </citation>
    <scope>NUCLEOTIDE SEQUENCE [LARGE SCALE GENOMIC DNA]</scope>
    <source>
        <strain evidence="1 2">LMG 31111</strain>
    </source>
</reference>
<evidence type="ECO:0000313" key="1">
    <source>
        <dbReference type="EMBL" id="VVD64761.1"/>
    </source>
</evidence>
<evidence type="ECO:0000313" key="2">
    <source>
        <dbReference type="Proteomes" id="UP000383971"/>
    </source>
</evidence>
<sequence>MAPHLLAGDPHGIGRLNHRLSAGGFGRFDGCLVRYSSDVISDQKI</sequence>
<gene>
    <name evidence="1" type="ORF">PCO31111_00300</name>
</gene>
<dbReference type="AlphaFoldDB" id="A0A5E4RPR7"/>
<accession>A0A5E4RPR7</accession>
<dbReference type="EMBL" id="CABPSE010000001">
    <property type="protein sequence ID" value="VVD64761.1"/>
    <property type="molecule type" value="Genomic_DNA"/>
</dbReference>
<keyword evidence="2" id="KW-1185">Reference proteome</keyword>
<proteinExistence type="predicted"/>
<dbReference type="Proteomes" id="UP000383971">
    <property type="component" value="Unassembled WGS sequence"/>
</dbReference>
<organism evidence="1 2">
    <name type="scientific">Pandoraea communis</name>
    <dbReference type="NCBI Taxonomy" id="2508297"/>
    <lineage>
        <taxon>Bacteria</taxon>
        <taxon>Pseudomonadati</taxon>
        <taxon>Pseudomonadota</taxon>
        <taxon>Betaproteobacteria</taxon>
        <taxon>Burkholderiales</taxon>
        <taxon>Burkholderiaceae</taxon>
        <taxon>Pandoraea</taxon>
    </lineage>
</organism>
<protein>
    <submittedName>
        <fullName evidence="1">Uncharacterized protein</fullName>
    </submittedName>
</protein>
<name>A0A5E4RPR7_9BURK</name>